<dbReference type="Proteomes" id="UP000266720">
    <property type="component" value="Chromosome"/>
</dbReference>
<dbReference type="InterPro" id="IPR036390">
    <property type="entry name" value="WH_DNA-bd_sf"/>
</dbReference>
<sequence length="456" mass="52132">MIVRFVDRREELEQLGELCSSGKSQLVIVYGRRRVGKTRLLLELLRKRRGLYFYVPRGGSETILEEFSRSVEGEFFKGFRFPSFHSFLEYLATKMEQGYLVVIDEFQRLGEVEGALSLLQRYWDEKLSRTGSVLILSGSAIGTIVRVALRGDAPLYGRRTAVIKLEPLGFGGVLEWFDRLSPVDAVKIYGVFGGTPAYLELVDQDMSPEENAVKLVLSKRGALHEEPVYLLMEELRAPARYMDILGAIAQGRTTLSEIASATGLKRENATTYLSYLELLGLIEREKPLVGKGRSRYMIRDPFFSFWFKFVWPNMRSLEAGLEHEVWEREQENFNTYLGWVFERIAREFVVQATRRGELPVRPEAVGGWWSRDREIDIVAVSKSEGAALLFEVKWSDLGMREAISLLASLERKAVELEVGEKIYGIIARNIEDKSELRKKGYLAYDLSDIYGLLKSQ</sequence>
<dbReference type="SUPFAM" id="SSF52540">
    <property type="entry name" value="P-loop containing nucleoside triphosphate hydrolases"/>
    <property type="match status" value="1"/>
</dbReference>
<accession>A0A3G1A6T5</accession>
<dbReference type="InterPro" id="IPR011579">
    <property type="entry name" value="ATPase_dom"/>
</dbReference>
<protein>
    <submittedName>
        <fullName evidence="3">ATPase</fullName>
    </submittedName>
</protein>
<dbReference type="EMBL" id="CP007493">
    <property type="protein sequence ID" value="AJB41865.1"/>
    <property type="molecule type" value="Genomic_DNA"/>
</dbReference>
<feature type="domain" description="DUF234" evidence="2">
    <location>
        <begin position="306"/>
        <end position="402"/>
    </location>
</feature>
<evidence type="ECO:0000259" key="1">
    <source>
        <dbReference type="Pfam" id="PF01637"/>
    </source>
</evidence>
<dbReference type="Gene3D" id="3.40.50.300">
    <property type="entry name" value="P-loop containing nucleotide triphosphate hydrolases"/>
    <property type="match status" value="1"/>
</dbReference>
<dbReference type="RefSeq" id="WP_052886764.1">
    <property type="nucleotide sequence ID" value="NZ_CP007493.1"/>
</dbReference>
<dbReference type="InterPro" id="IPR027417">
    <property type="entry name" value="P-loop_NTPase"/>
</dbReference>
<dbReference type="InterPro" id="IPR036388">
    <property type="entry name" value="WH-like_DNA-bd_sf"/>
</dbReference>
<dbReference type="STRING" id="697581.TCARB_0813"/>
<evidence type="ECO:0000259" key="2">
    <source>
        <dbReference type="Pfam" id="PF03008"/>
    </source>
</evidence>
<dbReference type="PANTHER" id="PTHR34704:SF1">
    <property type="entry name" value="ATPASE"/>
    <property type="match status" value="1"/>
</dbReference>
<dbReference type="Pfam" id="PF01637">
    <property type="entry name" value="ATPase_2"/>
    <property type="match status" value="1"/>
</dbReference>
<gene>
    <name evidence="3" type="ORF">TCARB_0813</name>
</gene>
<dbReference type="KEGG" id="tcb:TCARB_0813"/>
<dbReference type="Pfam" id="PF03008">
    <property type="entry name" value="DUF234"/>
    <property type="match status" value="1"/>
</dbReference>
<evidence type="ECO:0000313" key="4">
    <source>
        <dbReference type="Proteomes" id="UP000266720"/>
    </source>
</evidence>
<dbReference type="AlphaFoldDB" id="A0A3G1A6T5"/>
<evidence type="ECO:0000313" key="3">
    <source>
        <dbReference type="EMBL" id="AJB41865.1"/>
    </source>
</evidence>
<dbReference type="SUPFAM" id="SSF46785">
    <property type="entry name" value="Winged helix' DNA-binding domain"/>
    <property type="match status" value="1"/>
</dbReference>
<reference evidence="4" key="1">
    <citation type="book" date="2010" name="EXTREMOPHILES" publisher="0:0-0">
        <title>Complete genome sequences of ten hyperthermophilic archaea reveal their metabolic capabilities and possible ecological roles.</title>
        <editorList>
            <person name="?"/>
        </editorList>
        <authorList>
            <person name="Ravin N.V."/>
            <person name="Mardanov A.V."/>
            <person name="Bonch-Osmolovskaya E.A."/>
            <person name="Skryabin K.G."/>
        </authorList>
    </citation>
    <scope>NUCLEOTIDE SEQUENCE [LARGE SCALE GENOMIC DNA]</scope>
    <source>
        <strain evidence="4">1505</strain>
    </source>
</reference>
<dbReference type="GeneID" id="25406241"/>
<dbReference type="Gene3D" id="1.10.10.10">
    <property type="entry name" value="Winged helix-like DNA-binding domain superfamily/Winged helix DNA-binding domain"/>
    <property type="match status" value="1"/>
</dbReference>
<dbReference type="InterPro" id="IPR004256">
    <property type="entry name" value="DUF234"/>
</dbReference>
<organism evidence="3 4">
    <name type="scientific">Thermofilum adornatum 1505</name>
    <dbReference type="NCBI Taxonomy" id="697581"/>
    <lineage>
        <taxon>Archaea</taxon>
        <taxon>Thermoproteota</taxon>
        <taxon>Thermoprotei</taxon>
        <taxon>Thermofilales</taxon>
        <taxon>Thermofilaceae</taxon>
        <taxon>Thermofilum</taxon>
    </lineage>
</organism>
<dbReference type="PANTHER" id="PTHR34704">
    <property type="entry name" value="ATPASE"/>
    <property type="match status" value="1"/>
</dbReference>
<dbReference type="GO" id="GO:0005524">
    <property type="term" value="F:ATP binding"/>
    <property type="evidence" value="ECO:0007669"/>
    <property type="project" value="InterPro"/>
</dbReference>
<feature type="domain" description="ATPase" evidence="1">
    <location>
        <begin position="5"/>
        <end position="201"/>
    </location>
</feature>
<proteinExistence type="predicted"/>
<name>A0A3G1A6T5_9CREN</name>